<proteinExistence type="inferred from homology"/>
<keyword evidence="5 10" id="KW-1133">Transmembrane helix</keyword>
<evidence type="ECO:0000256" key="1">
    <source>
        <dbReference type="ARBA" id="ARBA00022475"/>
    </source>
</evidence>
<keyword evidence="6 10" id="KW-0443">Lipid metabolism</keyword>
<dbReference type="AlphaFoldDB" id="A0A363UQD0"/>
<comment type="function">
    <text evidence="10">Catalyzes the transfer of an acyl group from acyl-phosphate (acyl-PO(4)) to glycerol-3-phosphate (G3P) to form lysophosphatidic acid (LPA). This enzyme utilizes acyl-phosphate as fatty acyl donor, but not acyl-CoA or acyl-ACP.</text>
</comment>
<keyword evidence="4 10" id="KW-0812">Transmembrane</keyword>
<evidence type="ECO:0000256" key="9">
    <source>
        <dbReference type="ARBA" id="ARBA00023264"/>
    </source>
</evidence>
<dbReference type="Proteomes" id="UP000251800">
    <property type="component" value="Unassembled WGS sequence"/>
</dbReference>
<dbReference type="GO" id="GO:0008654">
    <property type="term" value="P:phospholipid biosynthetic process"/>
    <property type="evidence" value="ECO:0007669"/>
    <property type="project" value="UniProtKB-UniRule"/>
</dbReference>
<dbReference type="Pfam" id="PF02660">
    <property type="entry name" value="G3P_acyltransf"/>
    <property type="match status" value="1"/>
</dbReference>
<dbReference type="PANTHER" id="PTHR30309">
    <property type="entry name" value="INNER MEMBRANE PROTEIN YGIH"/>
    <property type="match status" value="1"/>
</dbReference>
<reference evidence="11 12" key="1">
    <citation type="submission" date="2018-05" db="EMBL/GenBank/DDBJ databases">
        <title>Abyssibacter profundi OUC007T gen. nov., sp. nov, a marine bacterium isolated from seawater of the Mariana Trench.</title>
        <authorList>
            <person name="Zhou S."/>
        </authorList>
    </citation>
    <scope>NUCLEOTIDE SEQUENCE [LARGE SCALE GENOMIC DNA]</scope>
    <source>
        <strain evidence="11 12">OUC007</strain>
    </source>
</reference>
<comment type="catalytic activity">
    <reaction evidence="10">
        <text>an acyl phosphate + sn-glycerol 3-phosphate = a 1-acyl-sn-glycero-3-phosphate + phosphate</text>
        <dbReference type="Rhea" id="RHEA:34075"/>
        <dbReference type="ChEBI" id="CHEBI:43474"/>
        <dbReference type="ChEBI" id="CHEBI:57597"/>
        <dbReference type="ChEBI" id="CHEBI:57970"/>
        <dbReference type="ChEBI" id="CHEBI:59918"/>
        <dbReference type="EC" id="2.3.1.275"/>
    </reaction>
</comment>
<keyword evidence="1 10" id="KW-1003">Cell membrane</keyword>
<accession>A0A363UQD0</accession>
<dbReference type="InterPro" id="IPR003811">
    <property type="entry name" value="G3P_acylTferase_PlsY"/>
</dbReference>
<keyword evidence="3 10" id="KW-0808">Transferase</keyword>
<dbReference type="EC" id="2.3.1.275" evidence="10"/>
<dbReference type="HAMAP" id="MF_01043">
    <property type="entry name" value="PlsY"/>
    <property type="match status" value="1"/>
</dbReference>
<feature type="transmembrane region" description="Helical" evidence="10">
    <location>
        <begin position="89"/>
        <end position="111"/>
    </location>
</feature>
<dbReference type="RefSeq" id="WP_109718573.1">
    <property type="nucleotide sequence ID" value="NZ_QEQK01000001.1"/>
</dbReference>
<comment type="pathway">
    <text evidence="10">Lipid metabolism; phospholipid metabolism.</text>
</comment>
<evidence type="ECO:0000256" key="3">
    <source>
        <dbReference type="ARBA" id="ARBA00022679"/>
    </source>
</evidence>
<keyword evidence="12" id="KW-1185">Reference proteome</keyword>
<dbReference type="GO" id="GO:0043772">
    <property type="term" value="F:acyl-phosphate glycerol-3-phosphate acyltransferase activity"/>
    <property type="evidence" value="ECO:0007669"/>
    <property type="project" value="UniProtKB-UniRule"/>
</dbReference>
<evidence type="ECO:0000256" key="2">
    <source>
        <dbReference type="ARBA" id="ARBA00022516"/>
    </source>
</evidence>
<keyword evidence="8 10" id="KW-0594">Phospholipid biosynthesis</keyword>
<keyword evidence="11" id="KW-0012">Acyltransferase</keyword>
<comment type="caution">
    <text evidence="11">The sequence shown here is derived from an EMBL/GenBank/DDBJ whole genome shotgun (WGS) entry which is preliminary data.</text>
</comment>
<dbReference type="UniPathway" id="UPA00085"/>
<feature type="transmembrane region" description="Helical" evidence="10">
    <location>
        <begin position="170"/>
        <end position="189"/>
    </location>
</feature>
<gene>
    <name evidence="10 11" type="primary">plsY</name>
    <name evidence="11" type="ORF">DEH80_00830</name>
</gene>
<evidence type="ECO:0000256" key="4">
    <source>
        <dbReference type="ARBA" id="ARBA00022692"/>
    </source>
</evidence>
<dbReference type="EMBL" id="QEQK01000001">
    <property type="protein sequence ID" value="PWN57717.1"/>
    <property type="molecule type" value="Genomic_DNA"/>
</dbReference>
<feature type="transmembrane region" description="Helical" evidence="10">
    <location>
        <begin position="117"/>
        <end position="140"/>
    </location>
</feature>
<evidence type="ECO:0000313" key="12">
    <source>
        <dbReference type="Proteomes" id="UP000251800"/>
    </source>
</evidence>
<sequence>MIELLVKALLAYLLGSVMGGLVLGRLTGTGDLRQSGSGNAGATNALRTRGKRFGLAVLAIDALKGVLAVLLLPRLPWPMVESLAVPDQWIALACGVAVTLGHIAPVFFGFVGGKGAATLLGVCIVTVPAAVPWALLGFVITLVLSGYAGLSTLMAALVMLLHVACWSAAGLWSPLGAFASAMFLLVVWTHRENLLRMARGEEARFERAMLWRRWRGSRP</sequence>
<evidence type="ECO:0000256" key="7">
    <source>
        <dbReference type="ARBA" id="ARBA00023136"/>
    </source>
</evidence>
<dbReference type="SMART" id="SM01207">
    <property type="entry name" value="G3P_acyltransf"/>
    <property type="match status" value="1"/>
</dbReference>
<feature type="transmembrane region" description="Helical" evidence="10">
    <location>
        <begin position="53"/>
        <end position="77"/>
    </location>
</feature>
<keyword evidence="9 10" id="KW-1208">Phospholipid metabolism</keyword>
<comment type="subcellular location">
    <subcellularLocation>
        <location evidence="10">Cell membrane</location>
        <topology evidence="10">Multi-pass membrane protein</topology>
    </subcellularLocation>
</comment>
<evidence type="ECO:0000256" key="5">
    <source>
        <dbReference type="ARBA" id="ARBA00022989"/>
    </source>
</evidence>
<evidence type="ECO:0000256" key="6">
    <source>
        <dbReference type="ARBA" id="ARBA00023098"/>
    </source>
</evidence>
<protein>
    <recommendedName>
        <fullName evidence="10">Glycerol-3-phosphate acyltransferase</fullName>
    </recommendedName>
    <alternativeName>
        <fullName evidence="10">Acyl-PO4 G3P acyltransferase</fullName>
    </alternativeName>
    <alternativeName>
        <fullName evidence="10">Acyl-phosphate--glycerol-3-phosphate acyltransferase</fullName>
    </alternativeName>
    <alternativeName>
        <fullName evidence="10">G3P acyltransferase</fullName>
        <shortName evidence="10">GPAT</shortName>
        <ecNumber evidence="10">2.3.1.275</ecNumber>
    </alternativeName>
    <alternativeName>
        <fullName evidence="10">Lysophosphatidic acid synthase</fullName>
        <shortName evidence="10">LPA synthase</shortName>
    </alternativeName>
</protein>
<dbReference type="NCBIfam" id="TIGR00023">
    <property type="entry name" value="glycerol-3-phosphate 1-O-acyltransferase PlsY"/>
    <property type="match status" value="1"/>
</dbReference>
<organism evidence="11 12">
    <name type="scientific">Abyssibacter profundi</name>
    <dbReference type="NCBI Taxonomy" id="2182787"/>
    <lineage>
        <taxon>Bacteria</taxon>
        <taxon>Pseudomonadati</taxon>
        <taxon>Pseudomonadota</taxon>
        <taxon>Gammaproteobacteria</taxon>
        <taxon>Chromatiales</taxon>
        <taxon>Oceanococcaceae</taxon>
        <taxon>Abyssibacter</taxon>
    </lineage>
</organism>
<comment type="similarity">
    <text evidence="10">Belongs to the PlsY family.</text>
</comment>
<dbReference type="GO" id="GO:0005886">
    <property type="term" value="C:plasma membrane"/>
    <property type="evidence" value="ECO:0007669"/>
    <property type="project" value="UniProtKB-SubCell"/>
</dbReference>
<evidence type="ECO:0000256" key="10">
    <source>
        <dbReference type="HAMAP-Rule" id="MF_01043"/>
    </source>
</evidence>
<dbReference type="OrthoDB" id="9777124at2"/>
<keyword evidence="7 10" id="KW-0472">Membrane</keyword>
<comment type="subunit">
    <text evidence="10">Probably interacts with PlsX.</text>
</comment>
<evidence type="ECO:0000256" key="8">
    <source>
        <dbReference type="ARBA" id="ARBA00023209"/>
    </source>
</evidence>
<dbReference type="PANTHER" id="PTHR30309:SF0">
    <property type="entry name" value="GLYCEROL-3-PHOSPHATE ACYLTRANSFERASE-RELATED"/>
    <property type="match status" value="1"/>
</dbReference>
<name>A0A363UQD0_9GAMM</name>
<evidence type="ECO:0000313" key="11">
    <source>
        <dbReference type="EMBL" id="PWN57717.1"/>
    </source>
</evidence>
<keyword evidence="2 10" id="KW-0444">Lipid biosynthesis</keyword>